<sequence>MNFRDASLSLPGERSRRSLLIQRRGGDIGVTSDSALCAKSVSSSGSRCDTDSERLLSRHSPPRLSFQGLVVCYIIIPPPCKPTSYVTLDFLPGKPSKLASLRRPRSSDLFGEGQKYSVSENNVKTCFTHENTQQHMCFKCTTRFVALDSGILSTYILYSVPLLQCKVKGSVAEDKIGLEVFRRAKVPNIFIVHNHSNIYF</sequence>
<dbReference type="Proteomes" id="UP000438429">
    <property type="component" value="Unassembled WGS sequence"/>
</dbReference>
<reference evidence="1 2" key="1">
    <citation type="submission" date="2019-06" db="EMBL/GenBank/DDBJ databases">
        <title>Draft genomes of female and male turbot (Scophthalmus maximus).</title>
        <authorList>
            <person name="Xu H."/>
            <person name="Xu X.-W."/>
            <person name="Shao C."/>
            <person name="Chen S."/>
        </authorList>
    </citation>
    <scope>NUCLEOTIDE SEQUENCE [LARGE SCALE GENOMIC DNA]</scope>
    <source>
        <strain evidence="1">Ysfricsl-2016a</strain>
        <tissue evidence="1">Blood</tissue>
    </source>
</reference>
<evidence type="ECO:0000313" key="2">
    <source>
        <dbReference type="Proteomes" id="UP000438429"/>
    </source>
</evidence>
<comment type="caution">
    <text evidence="1">The sequence shown here is derived from an EMBL/GenBank/DDBJ whole genome shotgun (WGS) entry which is preliminary data.</text>
</comment>
<gene>
    <name evidence="1" type="ORF">F2P81_019283</name>
</gene>
<dbReference type="EMBL" id="VEVO01000017">
    <property type="protein sequence ID" value="KAF0028196.1"/>
    <property type="molecule type" value="Genomic_DNA"/>
</dbReference>
<evidence type="ECO:0000313" key="1">
    <source>
        <dbReference type="EMBL" id="KAF0028196.1"/>
    </source>
</evidence>
<name>A0A6A4RZ80_SCOMX</name>
<proteinExistence type="predicted"/>
<accession>A0A6A4RZ80</accession>
<dbReference type="AlphaFoldDB" id="A0A6A4RZ80"/>
<protein>
    <submittedName>
        <fullName evidence="1">Uncharacterized protein</fullName>
    </submittedName>
</protein>
<organism evidence="1 2">
    <name type="scientific">Scophthalmus maximus</name>
    <name type="common">Turbot</name>
    <name type="synonym">Psetta maxima</name>
    <dbReference type="NCBI Taxonomy" id="52904"/>
    <lineage>
        <taxon>Eukaryota</taxon>
        <taxon>Metazoa</taxon>
        <taxon>Chordata</taxon>
        <taxon>Craniata</taxon>
        <taxon>Vertebrata</taxon>
        <taxon>Euteleostomi</taxon>
        <taxon>Actinopterygii</taxon>
        <taxon>Neopterygii</taxon>
        <taxon>Teleostei</taxon>
        <taxon>Neoteleostei</taxon>
        <taxon>Acanthomorphata</taxon>
        <taxon>Carangaria</taxon>
        <taxon>Pleuronectiformes</taxon>
        <taxon>Pleuronectoidei</taxon>
        <taxon>Scophthalmidae</taxon>
        <taxon>Scophthalmus</taxon>
    </lineage>
</organism>